<dbReference type="InterPro" id="IPR041661">
    <property type="entry name" value="ZN622/Rei1/Reh1_Znf-C2H2"/>
</dbReference>
<sequence length="442" mass="49917">MAAAQRDDAHATTSNACATCLLGFAHPDLLKAHYRTDLHRYNLKRKVASLPPVTLQWFDARRAQLARAQQVAQAQVFVCPLTKKRFQSEATYRAHTQTKKYKALLAQRLARTNGTFDATPQVFDAKSKNEREASAGRAADDDDMEEQREEDDMEEEEEEEEEEDERWDPCTCLFSNERFESVEACLVSMHKRYGFFLPYVDRLMDVEGLLRYLGAKLVEGGIPLYMSGLDPDAKRFPNLHAVQRHMVDTNKCRMLFEGNEDEYDIFYELDMESGDEDDDIDDNEEWEEMSDDEVAAMEMAGASSSRSLALVPSGATSRPGQTGGSTYTTQSGELVVSVSRSSVDEGGVTTTRSFGHRAYARYYKQRYKPADTRASVSLAVVSQRYQEMGIATVGLSRRVKGTPAHAAEGVASIQARHKQMRNQMRTDWRSDKINKLPKNVPH</sequence>
<dbReference type="EMBL" id="BNJQ01000032">
    <property type="protein sequence ID" value="GHP10923.1"/>
    <property type="molecule type" value="Genomic_DNA"/>
</dbReference>
<dbReference type="OrthoDB" id="19329at2759"/>
<feature type="domain" description="C2H2-type" evidence="2">
    <location>
        <begin position="17"/>
        <end position="39"/>
    </location>
</feature>
<gene>
    <name evidence="3" type="ORF">PPROV_000965300</name>
</gene>
<feature type="region of interest" description="Disordered" evidence="1">
    <location>
        <begin position="308"/>
        <end position="328"/>
    </location>
</feature>
<dbReference type="SUPFAM" id="SSF57667">
    <property type="entry name" value="beta-beta-alpha zinc fingers"/>
    <property type="match status" value="1"/>
</dbReference>
<dbReference type="InterPro" id="IPR040025">
    <property type="entry name" value="Znf622/Rei1/Reh1"/>
</dbReference>
<name>A0A830HVX9_9CHLO</name>
<dbReference type="Proteomes" id="UP000660262">
    <property type="component" value="Unassembled WGS sequence"/>
</dbReference>
<comment type="caution">
    <text evidence="3">The sequence shown here is derived from an EMBL/GenBank/DDBJ whole genome shotgun (WGS) entry which is preliminary data.</text>
</comment>
<dbReference type="PANTHER" id="PTHR13182:SF8">
    <property type="entry name" value="CYTOPLASMIC 60S SUBUNIT BIOGENESIS FACTOR ZNF622"/>
    <property type="match status" value="1"/>
</dbReference>
<dbReference type="PANTHER" id="PTHR13182">
    <property type="entry name" value="ZINC FINGER PROTEIN 622"/>
    <property type="match status" value="1"/>
</dbReference>
<evidence type="ECO:0000313" key="3">
    <source>
        <dbReference type="EMBL" id="GHP10923.1"/>
    </source>
</evidence>
<feature type="compositionally biased region" description="Acidic residues" evidence="1">
    <location>
        <begin position="140"/>
        <end position="166"/>
    </location>
</feature>
<dbReference type="Pfam" id="PF12874">
    <property type="entry name" value="zf-met"/>
    <property type="match status" value="1"/>
</dbReference>
<dbReference type="GO" id="GO:0042273">
    <property type="term" value="P:ribosomal large subunit biogenesis"/>
    <property type="evidence" value="ECO:0007669"/>
    <property type="project" value="TreeGrafter"/>
</dbReference>
<organism evidence="3 4">
    <name type="scientific">Pycnococcus provasolii</name>
    <dbReference type="NCBI Taxonomy" id="41880"/>
    <lineage>
        <taxon>Eukaryota</taxon>
        <taxon>Viridiplantae</taxon>
        <taxon>Chlorophyta</taxon>
        <taxon>Pseudoscourfieldiophyceae</taxon>
        <taxon>Pseudoscourfieldiales</taxon>
        <taxon>Pycnococcaceae</taxon>
        <taxon>Pycnococcus</taxon>
    </lineage>
</organism>
<dbReference type="InterPro" id="IPR013087">
    <property type="entry name" value="Znf_C2H2_type"/>
</dbReference>
<protein>
    <recommendedName>
        <fullName evidence="2">C2H2-type domain-containing protein</fullName>
    </recommendedName>
</protein>
<evidence type="ECO:0000259" key="2">
    <source>
        <dbReference type="PROSITE" id="PS00028"/>
    </source>
</evidence>
<feature type="region of interest" description="Disordered" evidence="1">
    <location>
        <begin position="120"/>
        <end position="167"/>
    </location>
</feature>
<reference evidence="3" key="1">
    <citation type="submission" date="2020-10" db="EMBL/GenBank/DDBJ databases">
        <title>Unveiling of a novel bifunctional photoreceptor, Dualchrome1, isolated from a cosmopolitan green alga.</title>
        <authorList>
            <person name="Suzuki S."/>
            <person name="Kawachi M."/>
        </authorList>
    </citation>
    <scope>NUCLEOTIDE SEQUENCE</scope>
    <source>
        <strain evidence="3">NIES 2893</strain>
    </source>
</reference>
<feature type="compositionally biased region" description="Basic and acidic residues" evidence="1">
    <location>
        <begin position="125"/>
        <end position="134"/>
    </location>
</feature>
<keyword evidence="4" id="KW-1185">Reference proteome</keyword>
<evidence type="ECO:0000256" key="1">
    <source>
        <dbReference type="SAM" id="MobiDB-lite"/>
    </source>
</evidence>
<dbReference type="InterPro" id="IPR036236">
    <property type="entry name" value="Znf_C2H2_sf"/>
</dbReference>
<proteinExistence type="predicted"/>
<evidence type="ECO:0000313" key="4">
    <source>
        <dbReference type="Proteomes" id="UP000660262"/>
    </source>
</evidence>
<dbReference type="Pfam" id="PF12756">
    <property type="entry name" value="zf-C2H2_2"/>
    <property type="match status" value="1"/>
</dbReference>
<dbReference type="AlphaFoldDB" id="A0A830HVX9"/>
<dbReference type="GO" id="GO:0030687">
    <property type="term" value="C:preribosome, large subunit precursor"/>
    <property type="evidence" value="ECO:0007669"/>
    <property type="project" value="TreeGrafter"/>
</dbReference>
<dbReference type="PROSITE" id="PS00028">
    <property type="entry name" value="ZINC_FINGER_C2H2_1"/>
    <property type="match status" value="1"/>
</dbReference>
<accession>A0A830HVX9</accession>